<name>A0A068S2Q6_9FUNG</name>
<dbReference type="VEuPathDB" id="FungiDB:LCOR_07563.1"/>
<dbReference type="PROSITE" id="PS51228">
    <property type="entry name" value="ACB_2"/>
    <property type="match status" value="1"/>
</dbReference>
<reference evidence="4" key="1">
    <citation type="submission" date="2013-08" db="EMBL/GenBank/DDBJ databases">
        <title>Gene expansion shapes genome architecture in the human pathogen Lichtheimia corymbifera: an evolutionary genomics analysis in the ancient terrestrial Mucorales (Mucoromycotina).</title>
        <authorList>
            <person name="Schwartze V.U."/>
            <person name="Winter S."/>
            <person name="Shelest E."/>
            <person name="Marcet-Houben M."/>
            <person name="Horn F."/>
            <person name="Wehner S."/>
            <person name="Hoffmann K."/>
            <person name="Riege K."/>
            <person name="Sammeth M."/>
            <person name="Nowrousian M."/>
            <person name="Valiante V."/>
            <person name="Linde J."/>
            <person name="Jacobsen I.D."/>
            <person name="Marz M."/>
            <person name="Brakhage A.A."/>
            <person name="Gabaldon T."/>
            <person name="Bocker S."/>
            <person name="Voigt K."/>
        </authorList>
    </citation>
    <scope>NUCLEOTIDE SEQUENCE [LARGE SCALE GENOMIC DNA]</scope>
    <source>
        <strain evidence="4">FSU 9682</strain>
    </source>
</reference>
<dbReference type="GO" id="GO:0005634">
    <property type="term" value="C:nucleus"/>
    <property type="evidence" value="ECO:0007669"/>
    <property type="project" value="EnsemblFungi"/>
</dbReference>
<dbReference type="PANTHER" id="PTHR23310:SF62">
    <property type="entry name" value="ACYL-COA BINDING PROTEIN 1, ISOFORM A"/>
    <property type="match status" value="1"/>
</dbReference>
<dbReference type="InterPro" id="IPR014352">
    <property type="entry name" value="FERM/acyl-CoA-bd_prot_sf"/>
</dbReference>
<dbReference type="STRING" id="1263082.A0A068S2Q6"/>
<dbReference type="EMBL" id="CBTN010000038">
    <property type="protein sequence ID" value="CDH56529.1"/>
    <property type="molecule type" value="Genomic_DNA"/>
</dbReference>
<dbReference type="Gene3D" id="1.20.80.10">
    <property type="match status" value="1"/>
</dbReference>
<dbReference type="PROSITE" id="PS00880">
    <property type="entry name" value="ACB_1"/>
    <property type="match status" value="1"/>
</dbReference>
<dbReference type="PRINTS" id="PR00689">
    <property type="entry name" value="ACOABINDINGP"/>
</dbReference>
<evidence type="ECO:0000256" key="1">
    <source>
        <dbReference type="ARBA" id="ARBA00005567"/>
    </source>
</evidence>
<proteinExistence type="inferred from homology"/>
<gene>
    <name evidence="4" type="ORF">LCOR_07563.1</name>
</gene>
<keyword evidence="2" id="KW-0446">Lipid-binding</keyword>
<sequence length="86" mass="9855">MPSGEFETAAKEVQELKNKPSNDELLKLYALYKQATVGDVNTERPGAFDFKGKAKWDAWNELKGKSQEEAEKEYIEFVQQLKAKDQ</sequence>
<dbReference type="AlphaFoldDB" id="A0A068S2Q6"/>
<evidence type="ECO:0000256" key="2">
    <source>
        <dbReference type="ARBA" id="ARBA00023121"/>
    </source>
</evidence>
<evidence type="ECO:0000259" key="3">
    <source>
        <dbReference type="PROSITE" id="PS51228"/>
    </source>
</evidence>
<feature type="domain" description="ACB" evidence="3">
    <location>
        <begin position="1"/>
        <end position="86"/>
    </location>
</feature>
<comment type="caution">
    <text evidence="4">The sequence shown here is derived from an EMBL/GenBank/DDBJ whole genome shotgun (WGS) entry which is preliminary data.</text>
</comment>
<evidence type="ECO:0000313" key="4">
    <source>
        <dbReference type="EMBL" id="CDH56529.1"/>
    </source>
</evidence>
<dbReference type="InterPro" id="IPR022408">
    <property type="entry name" value="Acyl-CoA-binding_prot_CS"/>
</dbReference>
<comment type="similarity">
    <text evidence="1">Belongs to the ACBP family.</text>
</comment>
<keyword evidence="5" id="KW-1185">Reference proteome</keyword>
<dbReference type="SUPFAM" id="SSF47027">
    <property type="entry name" value="Acyl-CoA binding protein"/>
    <property type="match status" value="1"/>
</dbReference>
<organism evidence="4 5">
    <name type="scientific">Lichtheimia corymbifera JMRC:FSU:9682</name>
    <dbReference type="NCBI Taxonomy" id="1263082"/>
    <lineage>
        <taxon>Eukaryota</taxon>
        <taxon>Fungi</taxon>
        <taxon>Fungi incertae sedis</taxon>
        <taxon>Mucoromycota</taxon>
        <taxon>Mucoromycotina</taxon>
        <taxon>Mucoromycetes</taxon>
        <taxon>Mucorales</taxon>
        <taxon>Lichtheimiaceae</taxon>
        <taxon>Lichtheimia</taxon>
    </lineage>
</organism>
<dbReference type="InterPro" id="IPR000582">
    <property type="entry name" value="Acyl-CoA-binding_protein"/>
</dbReference>
<dbReference type="PANTHER" id="PTHR23310">
    <property type="entry name" value="ACYL-COA-BINDING PROTEIN, ACBP"/>
    <property type="match status" value="1"/>
</dbReference>
<dbReference type="GO" id="GO:0006631">
    <property type="term" value="P:fatty acid metabolic process"/>
    <property type="evidence" value="ECO:0007669"/>
    <property type="project" value="TreeGrafter"/>
</dbReference>
<accession>A0A068S2Q6</accession>
<dbReference type="Pfam" id="PF00887">
    <property type="entry name" value="ACBP"/>
    <property type="match status" value="1"/>
</dbReference>
<dbReference type="Proteomes" id="UP000027586">
    <property type="component" value="Unassembled WGS sequence"/>
</dbReference>
<dbReference type="OrthoDB" id="346910at2759"/>
<dbReference type="GO" id="GO:0000062">
    <property type="term" value="F:fatty-acyl-CoA binding"/>
    <property type="evidence" value="ECO:0007669"/>
    <property type="project" value="InterPro"/>
</dbReference>
<evidence type="ECO:0000313" key="5">
    <source>
        <dbReference type="Proteomes" id="UP000027586"/>
    </source>
</evidence>
<dbReference type="InterPro" id="IPR035984">
    <property type="entry name" value="Acyl-CoA-binding_sf"/>
</dbReference>
<protein>
    <submittedName>
        <fullName evidence="4">Acyl--binding protein</fullName>
    </submittedName>
</protein>
<dbReference type="FunFam" id="1.20.80.10:FF:000010">
    <property type="entry name" value="Acyl-CoA-binding domain-containing protein 5"/>
    <property type="match status" value="1"/>
</dbReference>